<dbReference type="GO" id="GO:0005634">
    <property type="term" value="C:nucleus"/>
    <property type="evidence" value="ECO:0007669"/>
    <property type="project" value="TreeGrafter"/>
</dbReference>
<proteinExistence type="predicted"/>
<gene>
    <name evidence="4" type="ORF">B0A52_05860</name>
</gene>
<name>A0A438N3V2_EXOME</name>
<evidence type="ECO:0000259" key="3">
    <source>
        <dbReference type="Pfam" id="PF09073"/>
    </source>
</evidence>
<protein>
    <recommendedName>
        <fullName evidence="3">Bud22 domain-containing protein</fullName>
    </recommendedName>
</protein>
<feature type="compositionally biased region" description="Basic and acidic residues" evidence="2">
    <location>
        <begin position="364"/>
        <end position="378"/>
    </location>
</feature>
<feature type="compositionally biased region" description="Basic and acidic residues" evidence="2">
    <location>
        <begin position="162"/>
        <end position="171"/>
    </location>
</feature>
<dbReference type="InterPro" id="IPR015158">
    <property type="entry name" value="Bud22_dom"/>
</dbReference>
<feature type="compositionally biased region" description="Basic and acidic residues" evidence="2">
    <location>
        <begin position="318"/>
        <end position="333"/>
    </location>
</feature>
<feature type="domain" description="Bud22" evidence="3">
    <location>
        <begin position="183"/>
        <end position="408"/>
    </location>
</feature>
<feature type="compositionally biased region" description="Polar residues" evidence="2">
    <location>
        <begin position="244"/>
        <end position="253"/>
    </location>
</feature>
<dbReference type="GO" id="GO:0030686">
    <property type="term" value="C:90S preribosome"/>
    <property type="evidence" value="ECO:0007669"/>
    <property type="project" value="TreeGrafter"/>
</dbReference>
<accession>A0A438N3V2</accession>
<dbReference type="VEuPathDB" id="FungiDB:PV10_06629"/>
<organism evidence="4 5">
    <name type="scientific">Exophiala mesophila</name>
    <name type="common">Black yeast-like fungus</name>
    <dbReference type="NCBI Taxonomy" id="212818"/>
    <lineage>
        <taxon>Eukaryota</taxon>
        <taxon>Fungi</taxon>
        <taxon>Dikarya</taxon>
        <taxon>Ascomycota</taxon>
        <taxon>Pezizomycotina</taxon>
        <taxon>Eurotiomycetes</taxon>
        <taxon>Chaetothyriomycetidae</taxon>
        <taxon>Chaetothyriales</taxon>
        <taxon>Herpotrichiellaceae</taxon>
        <taxon>Exophiala</taxon>
    </lineage>
</organism>
<comment type="caution">
    <text evidence="4">The sequence shown here is derived from an EMBL/GenBank/DDBJ whole genome shotgun (WGS) entry which is preliminary data.</text>
</comment>
<reference evidence="4 5" key="1">
    <citation type="submission" date="2017-03" db="EMBL/GenBank/DDBJ databases">
        <title>Genomes of endolithic fungi from Antarctica.</title>
        <authorList>
            <person name="Coleine C."/>
            <person name="Masonjones S."/>
            <person name="Stajich J.E."/>
        </authorList>
    </citation>
    <scope>NUCLEOTIDE SEQUENCE [LARGE SCALE GENOMIC DNA]</scope>
    <source>
        <strain evidence="4 5">CCFEE 6314</strain>
    </source>
</reference>
<dbReference type="GO" id="GO:0030490">
    <property type="term" value="P:maturation of SSU-rRNA"/>
    <property type="evidence" value="ECO:0007669"/>
    <property type="project" value="TreeGrafter"/>
</dbReference>
<dbReference type="OrthoDB" id="3364872at2759"/>
<evidence type="ECO:0000256" key="2">
    <source>
        <dbReference type="SAM" id="MobiDB-lite"/>
    </source>
</evidence>
<dbReference type="PANTHER" id="PTHR23325">
    <property type="entry name" value="SERUM RESPONSE FACTOR-BINDING"/>
    <property type="match status" value="1"/>
</dbReference>
<feature type="region of interest" description="Disordered" evidence="2">
    <location>
        <begin position="160"/>
        <end position="254"/>
    </location>
</feature>
<evidence type="ECO:0000313" key="5">
    <source>
        <dbReference type="Proteomes" id="UP000288859"/>
    </source>
</evidence>
<feature type="compositionally biased region" description="Basic and acidic residues" evidence="2">
    <location>
        <begin position="340"/>
        <end position="355"/>
    </location>
</feature>
<dbReference type="InterPro" id="IPR037393">
    <property type="entry name" value="Bud22/SRFB1"/>
</dbReference>
<dbReference type="Pfam" id="PF09073">
    <property type="entry name" value="BUD22"/>
    <property type="match status" value="1"/>
</dbReference>
<dbReference type="EMBL" id="NAJM01000023">
    <property type="protein sequence ID" value="RVX70361.1"/>
    <property type="molecule type" value="Genomic_DNA"/>
</dbReference>
<keyword evidence="1" id="KW-0175">Coiled coil</keyword>
<evidence type="ECO:0000313" key="4">
    <source>
        <dbReference type="EMBL" id="RVX70361.1"/>
    </source>
</evidence>
<dbReference type="Proteomes" id="UP000288859">
    <property type="component" value="Unassembled WGS sequence"/>
</dbReference>
<evidence type="ECO:0000256" key="1">
    <source>
        <dbReference type="ARBA" id="ARBA00023054"/>
    </source>
</evidence>
<dbReference type="AlphaFoldDB" id="A0A438N3V2"/>
<sequence length="408" mass="44925">MSKRKRQEAVDADESGILDQALRIRVSRLKARLEQSQKSLVAALKLARGIERQKLGRRQKTASSDPHTLLRLREEVICLKQLDLTHTAKSQLFRHLFKTKRIREHPAFIEIYGPNPSVDSTGTRAGAEANVLGRLFSATPVRTAMQEIVKTVFGILGLSANPKDDTQKGPSDHTQPSEKVTVEAHDFDGFSNTGTDRDETEVYIDSKSGPAEPTSSHNGLTAEMPSPSLSEADLSDDSSDSPDGQLTRSTNIKPVSKTAFLPSLSMGGYYSGSDSDEPASFGDETAGTIQVRKNRRGQKARQQIAEKKYGAKAKHLQKQKDNHDRNAGWDAKRGAITGRGDAKRGFATRDRDKASHSHARGAQRHVETAPQKKRDDQGPIHPSWEAAKKRKMQSQAPAQFSGKKITFD</sequence>
<dbReference type="PANTHER" id="PTHR23325:SF1">
    <property type="entry name" value="SERUM RESPONSE FACTOR-BINDING PROTEIN 1"/>
    <property type="match status" value="1"/>
</dbReference>
<feature type="region of interest" description="Disordered" evidence="2">
    <location>
        <begin position="266"/>
        <end position="408"/>
    </location>
</feature>